<keyword evidence="2" id="KW-1185">Reference proteome</keyword>
<gene>
    <name evidence="1" type="ORF">DFR67_12311</name>
</gene>
<reference evidence="1 2" key="1">
    <citation type="submission" date="2018-06" db="EMBL/GenBank/DDBJ databases">
        <title>Genomic Encyclopedia of Type Strains, Phase IV (KMG-IV): sequencing the most valuable type-strain genomes for metagenomic binning, comparative biology and taxonomic classification.</title>
        <authorList>
            <person name="Goeker M."/>
        </authorList>
    </citation>
    <scope>NUCLEOTIDE SEQUENCE [LARGE SCALE GENOMIC DNA]</scope>
    <source>
        <strain evidence="1 2">DSM 45521</strain>
    </source>
</reference>
<name>A0A318R9H4_WILLI</name>
<dbReference type="EMBL" id="QJSP01000023">
    <property type="protein sequence ID" value="PYE12288.1"/>
    <property type="molecule type" value="Genomic_DNA"/>
</dbReference>
<evidence type="ECO:0000313" key="1">
    <source>
        <dbReference type="EMBL" id="PYE12288.1"/>
    </source>
</evidence>
<sequence>MGSAAAGEPLTPRERRIVAGVNAGEVMETGTELSEDDIAAALWVVRGESAADEEVARLLTEIRAASEDKVNEDG</sequence>
<organism evidence="1 2">
    <name type="scientific">Williamsia limnetica</name>
    <dbReference type="NCBI Taxonomy" id="882452"/>
    <lineage>
        <taxon>Bacteria</taxon>
        <taxon>Bacillati</taxon>
        <taxon>Actinomycetota</taxon>
        <taxon>Actinomycetes</taxon>
        <taxon>Mycobacteriales</taxon>
        <taxon>Nocardiaceae</taxon>
        <taxon>Williamsia</taxon>
    </lineage>
</organism>
<dbReference type="Proteomes" id="UP000247591">
    <property type="component" value="Unassembled WGS sequence"/>
</dbReference>
<dbReference type="AlphaFoldDB" id="A0A318R9H4"/>
<protein>
    <recommendedName>
        <fullName evidence="3">Antitoxin VbhA domain-containing protein</fullName>
    </recommendedName>
</protein>
<proteinExistence type="predicted"/>
<evidence type="ECO:0008006" key="3">
    <source>
        <dbReference type="Google" id="ProtNLM"/>
    </source>
</evidence>
<comment type="caution">
    <text evidence="1">The sequence shown here is derived from an EMBL/GenBank/DDBJ whole genome shotgun (WGS) entry which is preliminary data.</text>
</comment>
<evidence type="ECO:0000313" key="2">
    <source>
        <dbReference type="Proteomes" id="UP000247591"/>
    </source>
</evidence>
<accession>A0A318R9H4</accession>
<dbReference type="RefSeq" id="WP_110472517.1">
    <property type="nucleotide sequence ID" value="NZ_QJSP01000023.1"/>
</dbReference>